<protein>
    <submittedName>
        <fullName evidence="2">Uncharacterized protein</fullName>
    </submittedName>
</protein>
<dbReference type="Proteomes" id="UP000053593">
    <property type="component" value="Unassembled WGS sequence"/>
</dbReference>
<keyword evidence="1" id="KW-1133">Transmembrane helix</keyword>
<keyword evidence="3" id="KW-1185">Reference proteome</keyword>
<reference evidence="2 3" key="1">
    <citation type="submission" date="2014-04" db="EMBL/GenBank/DDBJ databases">
        <title>Evolutionary Origins and Diversification of the Mycorrhizal Mutualists.</title>
        <authorList>
            <consortium name="DOE Joint Genome Institute"/>
            <consortium name="Mycorrhizal Genomics Consortium"/>
            <person name="Kohler A."/>
            <person name="Kuo A."/>
            <person name="Nagy L.G."/>
            <person name="Floudas D."/>
            <person name="Copeland A."/>
            <person name="Barry K.W."/>
            <person name="Cichocki N."/>
            <person name="Veneault-Fourrey C."/>
            <person name="LaButti K."/>
            <person name="Lindquist E.A."/>
            <person name="Lipzen A."/>
            <person name="Lundell T."/>
            <person name="Morin E."/>
            <person name="Murat C."/>
            <person name="Riley R."/>
            <person name="Ohm R."/>
            <person name="Sun H."/>
            <person name="Tunlid A."/>
            <person name="Henrissat B."/>
            <person name="Grigoriev I.V."/>
            <person name="Hibbett D.S."/>
            <person name="Martin F."/>
        </authorList>
    </citation>
    <scope>NUCLEOTIDE SEQUENCE [LARGE SCALE GENOMIC DNA]</scope>
    <source>
        <strain evidence="2 3">FD-317 M1</strain>
    </source>
</reference>
<organism evidence="2 3">
    <name type="scientific">Collybiopsis luxurians FD-317 M1</name>
    <dbReference type="NCBI Taxonomy" id="944289"/>
    <lineage>
        <taxon>Eukaryota</taxon>
        <taxon>Fungi</taxon>
        <taxon>Dikarya</taxon>
        <taxon>Basidiomycota</taxon>
        <taxon>Agaricomycotina</taxon>
        <taxon>Agaricomycetes</taxon>
        <taxon>Agaricomycetidae</taxon>
        <taxon>Agaricales</taxon>
        <taxon>Marasmiineae</taxon>
        <taxon>Omphalotaceae</taxon>
        <taxon>Collybiopsis</taxon>
        <taxon>Collybiopsis luxurians</taxon>
    </lineage>
</organism>
<keyword evidence="1" id="KW-0472">Membrane</keyword>
<accession>A0A0D0CK17</accession>
<dbReference type="AlphaFoldDB" id="A0A0D0CK17"/>
<dbReference type="EMBL" id="KN834783">
    <property type="protein sequence ID" value="KIK58772.1"/>
    <property type="molecule type" value="Genomic_DNA"/>
</dbReference>
<name>A0A0D0CK17_9AGAR</name>
<evidence type="ECO:0000313" key="3">
    <source>
        <dbReference type="Proteomes" id="UP000053593"/>
    </source>
</evidence>
<proteinExistence type="predicted"/>
<gene>
    <name evidence="2" type="ORF">GYMLUDRAFT_689960</name>
</gene>
<sequence>MYEGKVQIRILKDVFTHTSNKTVFNLPYGRKLVCRSVDVITPSLLSFFSIFLVPFGLGHLNDRLALWRSSFVDDRSLTAVPPRSIPAVLIQSFRTEAGPRWKTSESKFLQRSAREKVPVLSQQQLIINTYVADSEIQL</sequence>
<evidence type="ECO:0000256" key="1">
    <source>
        <dbReference type="SAM" id="Phobius"/>
    </source>
</evidence>
<evidence type="ECO:0000313" key="2">
    <source>
        <dbReference type="EMBL" id="KIK58772.1"/>
    </source>
</evidence>
<feature type="transmembrane region" description="Helical" evidence="1">
    <location>
        <begin position="39"/>
        <end position="60"/>
    </location>
</feature>
<keyword evidence="1" id="KW-0812">Transmembrane</keyword>
<dbReference type="HOGENOM" id="CLU_1855490_0_0_1"/>